<dbReference type="PANTHER" id="PTHR42206:SF1">
    <property type="entry name" value="METAL-DEPENDENT HYDROLASE"/>
    <property type="match status" value="1"/>
</dbReference>
<dbReference type="Proteomes" id="UP000058613">
    <property type="component" value="Chromosome"/>
</dbReference>
<dbReference type="SUPFAM" id="SSF51556">
    <property type="entry name" value="Metallo-dependent hydrolases"/>
    <property type="match status" value="1"/>
</dbReference>
<dbReference type="EMBL" id="CP013011">
    <property type="protein sequence ID" value="ALL01111.1"/>
    <property type="molecule type" value="Genomic_DNA"/>
</dbReference>
<evidence type="ECO:0008006" key="5">
    <source>
        <dbReference type="Google" id="ProtNLM"/>
    </source>
</evidence>
<dbReference type="Proteomes" id="UP000196694">
    <property type="component" value="Unassembled WGS sequence"/>
</dbReference>
<proteinExistence type="predicted"/>
<evidence type="ECO:0000313" key="3">
    <source>
        <dbReference type="Proteomes" id="UP000058613"/>
    </source>
</evidence>
<name>A0A0P0N3X5_9CREN</name>
<dbReference type="PANTHER" id="PTHR42206">
    <property type="entry name" value="METAL-DEPENDENT HYDROLASE-RELATED"/>
    <property type="match status" value="1"/>
</dbReference>
<dbReference type="Gene3D" id="3.20.20.140">
    <property type="entry name" value="Metal-dependent hydrolases"/>
    <property type="match status" value="1"/>
</dbReference>
<protein>
    <recommendedName>
        <fullName evidence="5">Hydrolase TatD</fullName>
    </recommendedName>
</protein>
<dbReference type="STRING" id="1273541.Pyrde_1063"/>
<keyword evidence="4" id="KW-1185">Reference proteome</keyword>
<dbReference type="RefSeq" id="WP_082419499.1">
    <property type="nucleotide sequence ID" value="NZ_CP013011.1"/>
</dbReference>
<accession>A0A0P0N3X5</accession>
<dbReference type="InterPro" id="IPR011589">
    <property type="entry name" value="UCP004961"/>
</dbReference>
<dbReference type="EMBL" id="NCQP01000001">
    <property type="protein sequence ID" value="OWJ55310.1"/>
    <property type="molecule type" value="Genomic_DNA"/>
</dbReference>
<dbReference type="GeneID" id="26099400"/>
<dbReference type="GO" id="GO:0016788">
    <property type="term" value="F:hydrolase activity, acting on ester bonds"/>
    <property type="evidence" value="ECO:0007669"/>
    <property type="project" value="InterPro"/>
</dbReference>
<gene>
    <name evidence="2" type="ORF">Pdsh_00330</name>
    <name evidence="1" type="ORF">Pyrde_1063</name>
</gene>
<organism evidence="1 3">
    <name type="scientific">Pyrodictium delaneyi</name>
    <dbReference type="NCBI Taxonomy" id="1273541"/>
    <lineage>
        <taxon>Archaea</taxon>
        <taxon>Thermoproteota</taxon>
        <taxon>Thermoprotei</taxon>
        <taxon>Desulfurococcales</taxon>
        <taxon>Pyrodictiaceae</taxon>
        <taxon>Pyrodictium</taxon>
    </lineage>
</organism>
<evidence type="ECO:0000313" key="2">
    <source>
        <dbReference type="EMBL" id="OWJ55310.1"/>
    </source>
</evidence>
<reference evidence="1 3" key="1">
    <citation type="submission" date="2015-10" db="EMBL/GenBank/DDBJ databases">
        <title>Complete genome sequence of hyperthermophilic archaeon Pyrodictium delaneyi Su06.</title>
        <authorList>
            <person name="Jung J.-H."/>
            <person name="Lin J."/>
            <person name="Holden J.F."/>
            <person name="Park C.-S."/>
        </authorList>
    </citation>
    <scope>NUCLEOTIDE SEQUENCE [LARGE SCALE GENOMIC DNA]</scope>
    <source>
        <strain evidence="1 3">Su06</strain>
    </source>
</reference>
<evidence type="ECO:0000313" key="4">
    <source>
        <dbReference type="Proteomes" id="UP000196694"/>
    </source>
</evidence>
<dbReference type="Pfam" id="PF01026">
    <property type="entry name" value="TatD_DNase"/>
    <property type="match status" value="1"/>
</dbReference>
<sequence length="287" mass="32217">MKGLVFADAHMHSSPKGLGAAAIAEKFINKGGWFAALVMLPPWHYNIDVEPTFEMYTRAIKQHLDECKKARETGLRVSCLAGFHPAEVDRLISMGLSPEDTLNLGLKVIEYVADLCKRGLLDGIGEVGRQHYKTMPERVAIASTITTRALELARDYDCIIHLHLENAGPATVDTMTKLVELVSIPRTNILFHHASIRVAEYATRGGYWATIAGKKELMRKAFERMSGTSIMIESDYIDDPKRPCVSSCPWEIIDRQLELLKEGLVDEETLHNVNIDNIVKFYRIEPP</sequence>
<reference evidence="2 4" key="2">
    <citation type="submission" date="2017-05" db="EMBL/GenBank/DDBJ databases">
        <title>The draft genome of the hyperthermophilic archaeon 'Pyrodictium delaneyi strain Hulk', an iron and nitrate reducer, reveals the capacity for sulfate reduction.</title>
        <authorList>
            <person name="Demey L.M."/>
            <person name="Miller C."/>
            <person name="Manzella M."/>
            <person name="Reguera G."/>
            <person name="Kashefi K."/>
        </authorList>
    </citation>
    <scope>NUCLEOTIDE SEQUENCE [LARGE SCALE GENOMIC DNA]</scope>
    <source>
        <strain evidence="2 4">Hulk</strain>
    </source>
</reference>
<dbReference type="InterPro" id="IPR001130">
    <property type="entry name" value="TatD-like"/>
</dbReference>
<dbReference type="OrthoDB" id="52767at2157"/>
<dbReference type="InterPro" id="IPR032466">
    <property type="entry name" value="Metal_Hydrolase"/>
</dbReference>
<evidence type="ECO:0000313" key="1">
    <source>
        <dbReference type="EMBL" id="ALL01111.1"/>
    </source>
</evidence>
<dbReference type="AlphaFoldDB" id="A0A0P0N3X5"/>
<dbReference type="KEGG" id="pdl:Pyrde_1063"/>